<feature type="region of interest" description="Disordered" evidence="1">
    <location>
        <begin position="1"/>
        <end position="25"/>
    </location>
</feature>
<gene>
    <name evidence="3" type="ORF">MEDL_52954</name>
</gene>
<feature type="compositionally biased region" description="Polar residues" evidence="1">
    <location>
        <begin position="122"/>
        <end position="134"/>
    </location>
</feature>
<sequence>MAKRNYSGSFRGRPQGNRFQYGGPYPQQEVLNARHSFSMQFYNNTNRSIRSLKMKMSNSINFFHREQIESVIPEAFGAFQADSDHEEESRPIEGCESVQMNERKIDIHTIKEENIGKESENKALNVSNKNSTIPNLIKSPSSTNLNSSSEPPVKRQRLSIDSETSNSNDNQPLSNVDPNGNIQNGSVTIKESVSFIENASSSSQNNNIFNGSFGDINIVISSDDEEVEEGKLSDEEEIDLCLMCDLCLHVIRGCDKVSEQLMKSHFVDAQHNAASLIEAKIESDKIIPRYVEDRHCMANNSIDTNIIPLCPQCDMIHGSIWTCALHFQQKHDANECGVYGLGKVVKRMVVEVSPVHICPTCKQEFPSGSKLHKHWKTKKHFPFTEPSKNQITEFLCKECGRKEQSFIFMRGHMLGAHTSKYTGCTALMQILYIEKTSRLCLLPSKPMSVDRQLADNKRLFTQTVKGMGKKKKKRLRKSVLPSKADIVYYTTGVDEHKDRYEKFVSNHLHYNRNGPAFMWSSVDEFCVYLIRNGPAFMWSSVDEFCVYLIRNGPAFMWSSVDEFCVYLIRNGPAFMWSSVDEFCVYLIRNGPAFMWSSVDEFCVYLIRNGPAFMWSSVDEFCVYLIRNGPAFVWSSVDEFCVCLIRNGPAFMWSNIDEFCVCLLRNGLAFMWSSVDEFCVCLIRNGPAFMWSSVDEFCVCLLRNSPAFMWSSVDEFCVYLIRNGPAFMWSSVDEFCVYLIRNGPAFMWSSVDEFCVYLIRNGPAFMCSSVDEFCVCLIRNGQAFMWSSVDEFCVCLIRNGPAFVWSSVDEFCVCLIKNDPAFMWSSVDEFCVCLIRNGPAFMWSSVDEFTSV</sequence>
<dbReference type="AlphaFoldDB" id="A0A8S3UEM8"/>
<evidence type="ECO:0000259" key="2">
    <source>
        <dbReference type="PROSITE" id="PS00028"/>
    </source>
</evidence>
<dbReference type="EMBL" id="CAJPWZ010002571">
    <property type="protein sequence ID" value="CAG2240710.1"/>
    <property type="molecule type" value="Genomic_DNA"/>
</dbReference>
<comment type="caution">
    <text evidence="3">The sequence shown here is derived from an EMBL/GenBank/DDBJ whole genome shotgun (WGS) entry which is preliminary data.</text>
</comment>
<reference evidence="3" key="1">
    <citation type="submission" date="2021-03" db="EMBL/GenBank/DDBJ databases">
        <authorList>
            <person name="Bekaert M."/>
        </authorList>
    </citation>
    <scope>NUCLEOTIDE SEQUENCE</scope>
</reference>
<accession>A0A8S3UEM8</accession>
<name>A0A8S3UEM8_MYTED</name>
<feature type="compositionally biased region" description="Low complexity" evidence="1">
    <location>
        <begin position="139"/>
        <end position="151"/>
    </location>
</feature>
<protein>
    <recommendedName>
        <fullName evidence="2">C2H2-type domain-containing protein</fullName>
    </recommendedName>
</protein>
<feature type="compositionally biased region" description="Polar residues" evidence="1">
    <location>
        <begin position="159"/>
        <end position="184"/>
    </location>
</feature>
<proteinExistence type="predicted"/>
<evidence type="ECO:0000313" key="4">
    <source>
        <dbReference type="Proteomes" id="UP000683360"/>
    </source>
</evidence>
<dbReference type="PROSITE" id="PS00028">
    <property type="entry name" value="ZINC_FINGER_C2H2_1"/>
    <property type="match status" value="1"/>
</dbReference>
<dbReference type="OrthoDB" id="6115134at2759"/>
<evidence type="ECO:0000313" key="3">
    <source>
        <dbReference type="EMBL" id="CAG2240710.1"/>
    </source>
</evidence>
<dbReference type="Proteomes" id="UP000683360">
    <property type="component" value="Unassembled WGS sequence"/>
</dbReference>
<dbReference type="InterPro" id="IPR013087">
    <property type="entry name" value="Znf_C2H2_type"/>
</dbReference>
<keyword evidence="4" id="KW-1185">Reference proteome</keyword>
<organism evidence="3 4">
    <name type="scientific">Mytilus edulis</name>
    <name type="common">Blue mussel</name>
    <dbReference type="NCBI Taxonomy" id="6550"/>
    <lineage>
        <taxon>Eukaryota</taxon>
        <taxon>Metazoa</taxon>
        <taxon>Spiralia</taxon>
        <taxon>Lophotrochozoa</taxon>
        <taxon>Mollusca</taxon>
        <taxon>Bivalvia</taxon>
        <taxon>Autobranchia</taxon>
        <taxon>Pteriomorphia</taxon>
        <taxon>Mytilida</taxon>
        <taxon>Mytiloidea</taxon>
        <taxon>Mytilidae</taxon>
        <taxon>Mytilinae</taxon>
        <taxon>Mytilus</taxon>
    </lineage>
</organism>
<feature type="region of interest" description="Disordered" evidence="1">
    <location>
        <begin position="113"/>
        <end position="184"/>
    </location>
</feature>
<feature type="domain" description="C2H2-type" evidence="2">
    <location>
        <begin position="358"/>
        <end position="380"/>
    </location>
</feature>
<evidence type="ECO:0000256" key="1">
    <source>
        <dbReference type="SAM" id="MobiDB-lite"/>
    </source>
</evidence>
<dbReference type="SMART" id="SM00355">
    <property type="entry name" value="ZnF_C2H2"/>
    <property type="match status" value="3"/>
</dbReference>